<sequence>MASTPSDTAELVEAYAEHLSELTTILARDIRLLTDIARENGSQAAHALVPVLVQAITAAPATQILPKIYVVDSILKNVKDEVGQTYRTLLAPVIADAVVQAYRRCLADNASPTIKAKLDKVRKTWAEQQLVPASELAKMEAAAAAPALQAPVASLLSNLLVQGVIGPGTAAQAATTAVAQPHHQRDPSVTTATITTTTTAPKRESAEATLAKLAAFDETSMKERHDWAVDSLYFDQAHQCPETGRRFRTREALQRHNEALQRKKKRKEEREEEAVLVSSSRGTRPWYLTAPAWVQSTRIAPLEAEIPGGDSAGDGSGDGVDAASRKRGAATPPPPPITTDEYPDGVCALSGERLEKVWSDEREAWVYVDAVRLPDGTVAHRRAAGTPEDGDAEEGGGGGGPRRSVRQRVV</sequence>
<proteinExistence type="predicted"/>
<feature type="region of interest" description="Disordered" evidence="1">
    <location>
        <begin position="376"/>
        <end position="410"/>
    </location>
</feature>
<dbReference type="PROSITE" id="PS51391">
    <property type="entry name" value="CID"/>
    <property type="match status" value="1"/>
</dbReference>
<evidence type="ECO:0000259" key="2">
    <source>
        <dbReference type="PROSITE" id="PS51391"/>
    </source>
</evidence>
<comment type="caution">
    <text evidence="3">The sequence shown here is derived from an EMBL/GenBank/DDBJ whole genome shotgun (WGS) entry which is preliminary data.</text>
</comment>
<feature type="region of interest" description="Disordered" evidence="1">
    <location>
        <begin position="304"/>
        <end position="345"/>
    </location>
</feature>
<dbReference type="OrthoDB" id="2129491at2759"/>
<dbReference type="GO" id="GO:0005849">
    <property type="term" value="C:mRNA cleavage factor complex"/>
    <property type="evidence" value="ECO:0007669"/>
    <property type="project" value="TreeGrafter"/>
</dbReference>
<evidence type="ECO:0000313" key="4">
    <source>
        <dbReference type="Proteomes" id="UP000660262"/>
    </source>
</evidence>
<dbReference type="InterPro" id="IPR008942">
    <property type="entry name" value="ENTH_VHS"/>
</dbReference>
<dbReference type="Pfam" id="PF04818">
    <property type="entry name" value="CID"/>
    <property type="match status" value="1"/>
</dbReference>
<dbReference type="SMART" id="SM00582">
    <property type="entry name" value="RPR"/>
    <property type="match status" value="1"/>
</dbReference>
<dbReference type="Proteomes" id="UP000660262">
    <property type="component" value="Unassembled WGS sequence"/>
</dbReference>
<accession>A0A830H9L7</accession>
<dbReference type="GO" id="GO:0005737">
    <property type="term" value="C:cytoplasm"/>
    <property type="evidence" value="ECO:0007669"/>
    <property type="project" value="TreeGrafter"/>
</dbReference>
<dbReference type="Gene3D" id="1.25.40.90">
    <property type="match status" value="1"/>
</dbReference>
<dbReference type="EMBL" id="BNJQ01000006">
    <property type="protein sequence ID" value="GHP03675.1"/>
    <property type="molecule type" value="Genomic_DNA"/>
</dbReference>
<gene>
    <name evidence="3" type="ORF">PPROV_000243100</name>
</gene>
<dbReference type="GO" id="GO:0000993">
    <property type="term" value="F:RNA polymerase II complex binding"/>
    <property type="evidence" value="ECO:0007669"/>
    <property type="project" value="InterPro"/>
</dbReference>
<dbReference type="GO" id="GO:0003729">
    <property type="term" value="F:mRNA binding"/>
    <property type="evidence" value="ECO:0007669"/>
    <property type="project" value="InterPro"/>
</dbReference>
<protein>
    <recommendedName>
        <fullName evidence="2">CID domain-containing protein</fullName>
    </recommendedName>
</protein>
<dbReference type="GO" id="GO:0031124">
    <property type="term" value="P:mRNA 3'-end processing"/>
    <property type="evidence" value="ECO:0007669"/>
    <property type="project" value="InterPro"/>
</dbReference>
<evidence type="ECO:0000256" key="1">
    <source>
        <dbReference type="SAM" id="MobiDB-lite"/>
    </source>
</evidence>
<name>A0A830H9L7_9CHLO</name>
<dbReference type="AlphaFoldDB" id="A0A830H9L7"/>
<feature type="domain" description="CID" evidence="2">
    <location>
        <begin position="7"/>
        <end position="147"/>
    </location>
</feature>
<dbReference type="InterPro" id="IPR045154">
    <property type="entry name" value="PCF11-like"/>
</dbReference>
<dbReference type="PANTHER" id="PTHR15921:SF3">
    <property type="entry name" value="PRE-MRNA CLEAVAGE COMPLEX 2 PROTEIN PCF11"/>
    <property type="match status" value="1"/>
</dbReference>
<dbReference type="PANTHER" id="PTHR15921">
    <property type="entry name" value="PRE-MRNA CLEAVAGE COMPLEX II"/>
    <property type="match status" value="1"/>
</dbReference>
<organism evidence="3 4">
    <name type="scientific">Pycnococcus provasolii</name>
    <dbReference type="NCBI Taxonomy" id="41880"/>
    <lineage>
        <taxon>Eukaryota</taxon>
        <taxon>Viridiplantae</taxon>
        <taxon>Chlorophyta</taxon>
        <taxon>Pseudoscourfieldiophyceae</taxon>
        <taxon>Pseudoscourfieldiales</taxon>
        <taxon>Pycnococcaceae</taxon>
        <taxon>Pycnococcus</taxon>
    </lineage>
</organism>
<evidence type="ECO:0000313" key="3">
    <source>
        <dbReference type="EMBL" id="GHP03675.1"/>
    </source>
</evidence>
<feature type="region of interest" description="Disordered" evidence="1">
    <location>
        <begin position="257"/>
        <end position="281"/>
    </location>
</feature>
<keyword evidence="4" id="KW-1185">Reference proteome</keyword>
<dbReference type="GO" id="GO:0006369">
    <property type="term" value="P:termination of RNA polymerase II transcription"/>
    <property type="evidence" value="ECO:0007669"/>
    <property type="project" value="InterPro"/>
</dbReference>
<reference evidence="3" key="1">
    <citation type="submission" date="2020-10" db="EMBL/GenBank/DDBJ databases">
        <title>Unveiling of a novel bifunctional photoreceptor, Dualchrome1, isolated from a cosmopolitan green alga.</title>
        <authorList>
            <person name="Suzuki S."/>
            <person name="Kawachi M."/>
        </authorList>
    </citation>
    <scope>NUCLEOTIDE SEQUENCE</scope>
    <source>
        <strain evidence="3">NIES 2893</strain>
    </source>
</reference>
<dbReference type="InterPro" id="IPR006569">
    <property type="entry name" value="CID_dom"/>
</dbReference>
<dbReference type="SUPFAM" id="SSF48464">
    <property type="entry name" value="ENTH/VHS domain"/>
    <property type="match status" value="1"/>
</dbReference>